<evidence type="ECO:0000313" key="4">
    <source>
        <dbReference type="EMBL" id="ESZ92698.1"/>
    </source>
</evidence>
<dbReference type="AlphaFoldDB" id="W9CA71"/>
<dbReference type="InterPro" id="IPR036875">
    <property type="entry name" value="Znf_CCHC_sf"/>
</dbReference>
<dbReference type="GO" id="GO:0008270">
    <property type="term" value="F:zinc ion binding"/>
    <property type="evidence" value="ECO:0007669"/>
    <property type="project" value="UniProtKB-KW"/>
</dbReference>
<dbReference type="HOGENOM" id="CLU_438845_0_0_1"/>
<evidence type="ECO:0000256" key="1">
    <source>
        <dbReference type="PROSITE-ProRule" id="PRU00047"/>
    </source>
</evidence>
<evidence type="ECO:0000259" key="3">
    <source>
        <dbReference type="PROSITE" id="PS50158"/>
    </source>
</evidence>
<dbReference type="SUPFAM" id="SSF57756">
    <property type="entry name" value="Retrovirus zinc finger-like domains"/>
    <property type="match status" value="1"/>
</dbReference>
<protein>
    <submittedName>
        <fullName evidence="4">Putative retrovirus polyprotein</fullName>
    </submittedName>
</protein>
<dbReference type="SUPFAM" id="SSF56672">
    <property type="entry name" value="DNA/RNA polymerases"/>
    <property type="match status" value="1"/>
</dbReference>
<name>W9CA71_SCLBF</name>
<keyword evidence="1" id="KW-0479">Metal-binding</keyword>
<keyword evidence="5" id="KW-1185">Reference proteome</keyword>
<dbReference type="InterPro" id="IPR032567">
    <property type="entry name" value="RTL1-rel"/>
</dbReference>
<feature type="region of interest" description="Disordered" evidence="2">
    <location>
        <begin position="226"/>
        <end position="248"/>
    </location>
</feature>
<evidence type="ECO:0000313" key="5">
    <source>
        <dbReference type="Proteomes" id="UP000019487"/>
    </source>
</evidence>
<gene>
    <name evidence="4" type="ORF">SBOR_6910</name>
</gene>
<feature type="compositionally biased region" description="Basic and acidic residues" evidence="2">
    <location>
        <begin position="412"/>
        <end position="428"/>
    </location>
</feature>
<comment type="caution">
    <text evidence="4">The sequence shown here is derived from an EMBL/GenBank/DDBJ whole genome shotgun (WGS) entry which is preliminary data.</text>
</comment>
<dbReference type="EMBL" id="AYSA01000366">
    <property type="protein sequence ID" value="ESZ92698.1"/>
    <property type="molecule type" value="Genomic_DNA"/>
</dbReference>
<feature type="domain" description="CCHC-type" evidence="3">
    <location>
        <begin position="258"/>
        <end position="273"/>
    </location>
</feature>
<proteinExistence type="predicted"/>
<dbReference type="STRING" id="1432307.W9CA71"/>
<evidence type="ECO:0000256" key="2">
    <source>
        <dbReference type="SAM" id="MobiDB-lite"/>
    </source>
</evidence>
<dbReference type="GO" id="GO:0003676">
    <property type="term" value="F:nucleic acid binding"/>
    <property type="evidence" value="ECO:0007669"/>
    <property type="project" value="InterPro"/>
</dbReference>
<dbReference type="InterPro" id="IPR001878">
    <property type="entry name" value="Znf_CCHC"/>
</dbReference>
<dbReference type="PROSITE" id="PS50158">
    <property type="entry name" value="ZF_CCHC"/>
    <property type="match status" value="1"/>
</dbReference>
<reference evidence="4 5" key="1">
    <citation type="journal article" date="2014" name="Genome Announc.">
        <title>Draft genome sequence of Sclerotinia borealis, a psychrophilic plant pathogenic fungus.</title>
        <authorList>
            <person name="Mardanov A.V."/>
            <person name="Beletsky A.V."/>
            <person name="Kadnikov V.V."/>
            <person name="Ignatov A.N."/>
            <person name="Ravin N.V."/>
        </authorList>
    </citation>
    <scope>NUCLEOTIDE SEQUENCE [LARGE SCALE GENOMIC DNA]</scope>
    <source>
        <strain evidence="5">F-4157</strain>
    </source>
</reference>
<sequence length="623" mass="69947">MEYQVRKLQIKEEGNAKEQKALNMKLEVIMLAIGRLDAKQARSSTRFGCRQRGGRYASDSDKGYSGNQPPPPPPRTGKTAGGGHQHRHGRGRTLRKYQTRINLMMVTKEELISRVGVLGDDAIHLLRTKGHAQKFLHPRFDQGHEQFINSTEILDCLQDIFINPGKQRDTDAEFQQLRMRTAEVYHTFLNDFVGNPFVIDVAFPQILETNRERLAYQARQAKVNRKLEPARGADRPMGSHPQEETPMGKKRKDEDIICYICGEKGHCSPQCPKPKRKADVNELAEDSSEKQSVDGSINCEALADSGAGGFCFIDTTCAYDVGKYLGLKIQRLPEVFRPHGFNGKKADAITDYIRIHMLLDGRRILGLVPVPVNVEHQRDVDDREINVKREEITTGLSKSILKRGQAVFKVDEASEAKSDSSSEGERSDPAVPGTMWAEASALAPYICIGPEKSVGASGAGAKGPAYLNRSGGRDGRQYNREHGKNEIFSLSINDIDRKIEDRESEAKIKKKLPSKYRTEANVFSKKESRNLPQHRAYDHKIELTSPEEELSYSPLQRYTKEELRSMKQYIVDNLDKGFIKTSKAPFAAPVLFVRKPSGVAVLHRLPEAQLNHSTRSVPPATHR</sequence>
<dbReference type="PANTHER" id="PTHR15503:SF22">
    <property type="entry name" value="TRANSPOSON TY3-I GAG POLYPROTEIN"/>
    <property type="match status" value="1"/>
</dbReference>
<dbReference type="Proteomes" id="UP000019487">
    <property type="component" value="Unassembled WGS sequence"/>
</dbReference>
<feature type="region of interest" description="Disordered" evidence="2">
    <location>
        <begin position="270"/>
        <end position="289"/>
    </location>
</feature>
<feature type="region of interest" description="Disordered" evidence="2">
    <location>
        <begin position="412"/>
        <end position="432"/>
    </location>
</feature>
<dbReference type="InterPro" id="IPR043502">
    <property type="entry name" value="DNA/RNA_pol_sf"/>
</dbReference>
<dbReference type="Gene3D" id="3.10.10.10">
    <property type="entry name" value="HIV Type 1 Reverse Transcriptase, subunit A, domain 1"/>
    <property type="match status" value="1"/>
</dbReference>
<keyword evidence="1" id="KW-0863">Zinc-finger</keyword>
<feature type="region of interest" description="Disordered" evidence="2">
    <location>
        <begin position="41"/>
        <end position="92"/>
    </location>
</feature>
<accession>W9CA71</accession>
<keyword evidence="1" id="KW-0862">Zinc</keyword>
<dbReference type="Gene3D" id="4.10.60.10">
    <property type="entry name" value="Zinc finger, CCHC-type"/>
    <property type="match status" value="1"/>
</dbReference>
<organism evidence="4 5">
    <name type="scientific">Sclerotinia borealis (strain F-4128)</name>
    <dbReference type="NCBI Taxonomy" id="1432307"/>
    <lineage>
        <taxon>Eukaryota</taxon>
        <taxon>Fungi</taxon>
        <taxon>Dikarya</taxon>
        <taxon>Ascomycota</taxon>
        <taxon>Pezizomycotina</taxon>
        <taxon>Leotiomycetes</taxon>
        <taxon>Helotiales</taxon>
        <taxon>Sclerotiniaceae</taxon>
        <taxon>Sclerotinia</taxon>
    </lineage>
</organism>
<dbReference type="OrthoDB" id="4502494at2759"/>
<dbReference type="PANTHER" id="PTHR15503">
    <property type="entry name" value="LDOC1 RELATED"/>
    <property type="match status" value="1"/>
</dbReference>